<evidence type="ECO:0000313" key="2">
    <source>
        <dbReference type="EMBL" id="SCW96299.1"/>
    </source>
</evidence>
<keyword evidence="3" id="KW-1185">Reference proteome</keyword>
<dbReference type="Pfam" id="PF04488">
    <property type="entry name" value="Gly_transf_sug"/>
    <property type="match status" value="1"/>
</dbReference>
<dbReference type="InterPro" id="IPR029044">
    <property type="entry name" value="Nucleotide-diphossugar_trans"/>
</dbReference>
<name>A0A1G4UU15_9HYPH</name>
<dbReference type="InterPro" id="IPR007577">
    <property type="entry name" value="GlycoTrfase_DXD_sugar-bd_CS"/>
</dbReference>
<sequence>MPQEDQPIIPKIVHTCWFGGGRKSAKMLRFERLRKQVLPDYEHVEWNERNIDLAESPFLERCHRAGHFAHVSDMVRLMKLFEVGGIYLDTDVQVLRSFTPLLSNEMFLGYMWDCNLGTAVIGARAGHPVIRDLLDTYVDRPGEISTDVPNNDMMTAAFLAKVDGFLLDGRAWRGTNVAIYDKTTFEHPSFLWRRNYTVHHFSASWKAEGRAKSAVKALIARLPLGLYLYRKYICEKSIGLSPFKEIYEAARAGSAPPRHPSQAAGGSPRR</sequence>
<reference evidence="3" key="1">
    <citation type="submission" date="2016-10" db="EMBL/GenBank/DDBJ databases">
        <authorList>
            <person name="Varghese N."/>
            <person name="Submissions S."/>
        </authorList>
    </citation>
    <scope>NUCLEOTIDE SEQUENCE [LARGE SCALE GENOMIC DNA]</scope>
    <source>
        <strain evidence="3">CGMCC 1.1761</strain>
    </source>
</reference>
<dbReference type="EMBL" id="FMTP01000011">
    <property type="protein sequence ID" value="SCW96299.1"/>
    <property type="molecule type" value="Genomic_DNA"/>
</dbReference>
<dbReference type="SUPFAM" id="SSF53448">
    <property type="entry name" value="Nucleotide-diphospho-sugar transferases"/>
    <property type="match status" value="1"/>
</dbReference>
<dbReference type="GO" id="GO:0051999">
    <property type="term" value="P:mannosyl-inositol phosphorylceramide biosynthetic process"/>
    <property type="evidence" value="ECO:0007669"/>
    <property type="project" value="TreeGrafter"/>
</dbReference>
<dbReference type="STRING" id="177413.SAMN05660859_0221"/>
<dbReference type="AlphaFoldDB" id="A0A1G4UU15"/>
<dbReference type="PANTHER" id="PTHR32385">
    <property type="entry name" value="MANNOSYL PHOSPHORYLINOSITOL CERAMIDE SYNTHASE"/>
    <property type="match status" value="1"/>
</dbReference>
<evidence type="ECO:0000256" key="1">
    <source>
        <dbReference type="ARBA" id="ARBA00022679"/>
    </source>
</evidence>
<dbReference type="GO" id="GO:0016020">
    <property type="term" value="C:membrane"/>
    <property type="evidence" value="ECO:0007669"/>
    <property type="project" value="GOC"/>
</dbReference>
<dbReference type="PANTHER" id="PTHR32385:SF15">
    <property type="entry name" value="INOSITOL PHOSPHOCERAMIDE MANNOSYLTRANSFERASE 1"/>
    <property type="match status" value="1"/>
</dbReference>
<keyword evidence="1 2" id="KW-0808">Transferase</keyword>
<proteinExistence type="predicted"/>
<organism evidence="2 3">
    <name type="scientific">Ancylobacter rudongensis</name>
    <dbReference type="NCBI Taxonomy" id="177413"/>
    <lineage>
        <taxon>Bacteria</taxon>
        <taxon>Pseudomonadati</taxon>
        <taxon>Pseudomonadota</taxon>
        <taxon>Alphaproteobacteria</taxon>
        <taxon>Hyphomicrobiales</taxon>
        <taxon>Xanthobacteraceae</taxon>
        <taxon>Ancylobacter</taxon>
    </lineage>
</organism>
<dbReference type="Proteomes" id="UP000198889">
    <property type="component" value="Unassembled WGS sequence"/>
</dbReference>
<dbReference type="GO" id="GO:0000030">
    <property type="term" value="F:mannosyltransferase activity"/>
    <property type="evidence" value="ECO:0007669"/>
    <property type="project" value="TreeGrafter"/>
</dbReference>
<accession>A0A1G4UU15</accession>
<dbReference type="RefSeq" id="WP_091444451.1">
    <property type="nucleotide sequence ID" value="NZ_FMTP01000011.1"/>
</dbReference>
<protein>
    <submittedName>
        <fullName evidence="2">Glycosyltransferase sugar-binding region containing DXD motif-containing protein</fullName>
    </submittedName>
</protein>
<dbReference type="InterPro" id="IPR051706">
    <property type="entry name" value="Glycosyltransferase_domain"/>
</dbReference>
<dbReference type="Gene3D" id="3.90.550.20">
    <property type="match status" value="1"/>
</dbReference>
<gene>
    <name evidence="2" type="ORF">SAMN05660859_0221</name>
</gene>
<evidence type="ECO:0000313" key="3">
    <source>
        <dbReference type="Proteomes" id="UP000198889"/>
    </source>
</evidence>